<dbReference type="SUPFAM" id="SSF53300">
    <property type="entry name" value="vWA-like"/>
    <property type="match status" value="1"/>
</dbReference>
<keyword evidence="1" id="KW-1133">Transmembrane helix</keyword>
<proteinExistence type="predicted"/>
<protein>
    <recommendedName>
        <fullName evidence="3">VWFA domain-containing protein</fullName>
    </recommendedName>
</protein>
<reference evidence="2" key="1">
    <citation type="submission" date="2018-05" db="EMBL/GenBank/DDBJ databases">
        <authorList>
            <person name="Lanie J.A."/>
            <person name="Ng W.-L."/>
            <person name="Kazmierczak K.M."/>
            <person name="Andrzejewski T.M."/>
            <person name="Davidsen T.M."/>
            <person name="Wayne K.J."/>
            <person name="Tettelin H."/>
            <person name="Glass J.I."/>
            <person name="Rusch D."/>
            <person name="Podicherti R."/>
            <person name="Tsui H.-C.T."/>
            <person name="Winkler M.E."/>
        </authorList>
    </citation>
    <scope>NUCLEOTIDE SEQUENCE</scope>
</reference>
<organism evidence="2">
    <name type="scientific">marine metagenome</name>
    <dbReference type="NCBI Taxonomy" id="408172"/>
    <lineage>
        <taxon>unclassified sequences</taxon>
        <taxon>metagenomes</taxon>
        <taxon>ecological metagenomes</taxon>
    </lineage>
</organism>
<evidence type="ECO:0000256" key="1">
    <source>
        <dbReference type="SAM" id="Phobius"/>
    </source>
</evidence>
<feature type="transmembrane region" description="Helical" evidence="1">
    <location>
        <begin position="20"/>
        <end position="39"/>
    </location>
</feature>
<keyword evidence="1" id="KW-0472">Membrane</keyword>
<evidence type="ECO:0008006" key="3">
    <source>
        <dbReference type="Google" id="ProtNLM"/>
    </source>
</evidence>
<dbReference type="InterPro" id="IPR036465">
    <property type="entry name" value="vWFA_dom_sf"/>
</dbReference>
<accession>A0A381UWF5</accession>
<gene>
    <name evidence="2" type="ORF">METZ01_LOCUS84792</name>
</gene>
<evidence type="ECO:0000313" key="2">
    <source>
        <dbReference type="EMBL" id="SVA31938.1"/>
    </source>
</evidence>
<dbReference type="PANTHER" id="PTHR37947:SF1">
    <property type="entry name" value="BLL2462 PROTEIN"/>
    <property type="match status" value="1"/>
</dbReference>
<dbReference type="PANTHER" id="PTHR37947">
    <property type="entry name" value="BLL2462 PROTEIN"/>
    <property type="match status" value="1"/>
</dbReference>
<keyword evidence="1" id="KW-0812">Transmembrane</keyword>
<dbReference type="AlphaFoldDB" id="A0A381UWF5"/>
<dbReference type="EMBL" id="UINC01007193">
    <property type="protein sequence ID" value="SVA31938.1"/>
    <property type="molecule type" value="Genomic_DNA"/>
</dbReference>
<name>A0A381UWF5_9ZZZZ</name>
<sequence length="654" mass="73969">MIRYWKLLKNIPLPYKLSLISLRSITLIILLLLLINPWTNFKKKEQIPQNIDVIFDLSESMYAHFDKMELSIEGIIQSFSTLFDNNQVDKNFYRLGKKIQFINDNLAAIGVTDFTNLSNFMAFENPNQILLITDGKATVGRELNNINFPKNIPIHTIGVGPVVSENDLAINRVIIPPRSNITDTVKLVMKVSAKIQNDAITKLDINNGNGEKIFTKSVSFESGAHNHEIEIFIPAINFSGLNNAMIYSIDGESQIKNNQYTFKVNVQSDIDKVIIITGALSPNSSSIKSILNSLEGIEVEHHYRIDALNWNINPESVLSRNHKLIVFDDFPSGNNDRILFDKLIQSSRSQHIPMVYLEGPKSNLTTGEIIRSQFPFFIPTAIDSEILTSLSDEYSKIIDSEFKLSSFPPQARSVKWTMDNNDWINFTDGSFMIANKNDVYMVAIPDITGNHLKTKNNLSSPIFSLLNKLFLHAYYGNEGLLAMHIDGSSFNKGEIINAKLLPVENVGLSNFKVKVIHSNLDTVITDCIKSFPEKYYNCNLTLHSPGEFTLRGEAELPDGKKINSTNESIIVQDVNIELKELIQEQNILMQVAHTSGGIYIPIESLDSMFSNIEITPIQNLRNYQISGLSTQNYWWLLIVLLSTEWFIRKKLGLL</sequence>